<dbReference type="InterPro" id="IPR009057">
    <property type="entry name" value="Homeodomain-like_sf"/>
</dbReference>
<evidence type="ECO:0000259" key="5">
    <source>
        <dbReference type="PROSITE" id="PS50977"/>
    </source>
</evidence>
<keyword evidence="3" id="KW-0804">Transcription</keyword>
<dbReference type="Gene3D" id="1.10.357.10">
    <property type="entry name" value="Tetracycline Repressor, domain 2"/>
    <property type="match status" value="1"/>
</dbReference>
<evidence type="ECO:0000256" key="1">
    <source>
        <dbReference type="ARBA" id="ARBA00023015"/>
    </source>
</evidence>
<dbReference type="PANTHER" id="PTHR30055:SF234">
    <property type="entry name" value="HTH-TYPE TRANSCRIPTIONAL REGULATOR BETI"/>
    <property type="match status" value="1"/>
</dbReference>
<feature type="DNA-binding region" description="H-T-H motif" evidence="4">
    <location>
        <begin position="29"/>
        <end position="48"/>
    </location>
</feature>
<protein>
    <submittedName>
        <fullName evidence="6">TetR/AcrR family transcriptional regulator</fullName>
    </submittedName>
</protein>
<reference evidence="7" key="1">
    <citation type="submission" date="2019-09" db="EMBL/GenBank/DDBJ databases">
        <title>Mumia zhuanghuii sp. nov. isolated from the intestinal contents of plateau pika (Ochotona curzoniae) in the Qinghai-Tibet plateau of China.</title>
        <authorList>
            <person name="Tian Z."/>
        </authorList>
    </citation>
    <scope>NUCLEOTIDE SEQUENCE [LARGE SCALE GENOMIC DNA]</scope>
    <source>
        <strain evidence="7">L-033</strain>
    </source>
</reference>
<dbReference type="AlphaFoldDB" id="A0A5N0TNB1"/>
<comment type="caution">
    <text evidence="6">The sequence shown here is derived from an EMBL/GenBank/DDBJ whole genome shotgun (WGS) entry which is preliminary data.</text>
</comment>
<evidence type="ECO:0000256" key="4">
    <source>
        <dbReference type="PROSITE-ProRule" id="PRU00335"/>
    </source>
</evidence>
<dbReference type="InterPro" id="IPR001647">
    <property type="entry name" value="HTH_TetR"/>
</dbReference>
<evidence type="ECO:0000256" key="3">
    <source>
        <dbReference type="ARBA" id="ARBA00023163"/>
    </source>
</evidence>
<evidence type="ECO:0000313" key="6">
    <source>
        <dbReference type="EMBL" id="KAA9134899.1"/>
    </source>
</evidence>
<proteinExistence type="predicted"/>
<keyword evidence="7" id="KW-1185">Reference proteome</keyword>
<dbReference type="InterPro" id="IPR050109">
    <property type="entry name" value="HTH-type_TetR-like_transc_reg"/>
</dbReference>
<organism evidence="6 7">
    <name type="scientific">Microbacterium caowuchunii</name>
    <dbReference type="NCBI Taxonomy" id="2614638"/>
    <lineage>
        <taxon>Bacteria</taxon>
        <taxon>Bacillati</taxon>
        <taxon>Actinomycetota</taxon>
        <taxon>Actinomycetes</taxon>
        <taxon>Micrococcales</taxon>
        <taxon>Microbacteriaceae</taxon>
        <taxon>Microbacterium</taxon>
    </lineage>
</organism>
<keyword evidence="2 4" id="KW-0238">DNA-binding</keyword>
<evidence type="ECO:0000313" key="7">
    <source>
        <dbReference type="Proteomes" id="UP000326838"/>
    </source>
</evidence>
<dbReference type="Proteomes" id="UP000326838">
    <property type="component" value="Unassembled WGS sequence"/>
</dbReference>
<dbReference type="PROSITE" id="PS50977">
    <property type="entry name" value="HTH_TETR_2"/>
    <property type="match status" value="1"/>
</dbReference>
<accession>A0A5N0TNB1</accession>
<gene>
    <name evidence="6" type="ORF">F6B40_04185</name>
</gene>
<keyword evidence="1" id="KW-0805">Transcription regulation</keyword>
<dbReference type="RefSeq" id="WP_150892255.1">
    <property type="nucleotide sequence ID" value="NZ_VYUY01000006.1"/>
</dbReference>
<dbReference type="PANTHER" id="PTHR30055">
    <property type="entry name" value="HTH-TYPE TRANSCRIPTIONAL REGULATOR RUTR"/>
    <property type="match status" value="1"/>
</dbReference>
<dbReference type="Pfam" id="PF00440">
    <property type="entry name" value="TetR_N"/>
    <property type="match status" value="1"/>
</dbReference>
<dbReference type="GO" id="GO:0000976">
    <property type="term" value="F:transcription cis-regulatory region binding"/>
    <property type="evidence" value="ECO:0007669"/>
    <property type="project" value="TreeGrafter"/>
</dbReference>
<dbReference type="EMBL" id="VYUY01000006">
    <property type="protein sequence ID" value="KAA9134899.1"/>
    <property type="molecule type" value="Genomic_DNA"/>
</dbReference>
<sequence length="189" mass="20296">MDPRATRTRERLQSALLDLARENDLDGITVADIVERAEVNRSSFYQHYSGKEMLLADALEDALASVSDSLLASLPSGDDGPPAELFLYLAHIADNAAVYRRVLGDHGSALVAARLREQIQHIVRDAVAAANPGAFAGLPLDVVAAGIAGTALGVLTAWLSRDPLPPVETGVDWMWRVLIGPEHLVRDQA</sequence>
<name>A0A5N0TNB1_9MICO</name>
<dbReference type="SUPFAM" id="SSF46689">
    <property type="entry name" value="Homeodomain-like"/>
    <property type="match status" value="1"/>
</dbReference>
<feature type="domain" description="HTH tetR-type" evidence="5">
    <location>
        <begin position="6"/>
        <end position="66"/>
    </location>
</feature>
<evidence type="ECO:0000256" key="2">
    <source>
        <dbReference type="ARBA" id="ARBA00023125"/>
    </source>
</evidence>
<dbReference type="GO" id="GO:0003700">
    <property type="term" value="F:DNA-binding transcription factor activity"/>
    <property type="evidence" value="ECO:0007669"/>
    <property type="project" value="TreeGrafter"/>
</dbReference>